<evidence type="ECO:0000313" key="5">
    <source>
        <dbReference type="Proteomes" id="UP000323393"/>
    </source>
</evidence>
<dbReference type="OrthoDB" id="2084666at2"/>
<keyword evidence="1" id="KW-0472">Membrane</keyword>
<feature type="transmembrane region" description="Helical" evidence="1">
    <location>
        <begin position="44"/>
        <end position="63"/>
    </location>
</feature>
<dbReference type="Proteomes" id="UP000323393">
    <property type="component" value="Unassembled WGS sequence"/>
</dbReference>
<dbReference type="InterPro" id="IPR043717">
    <property type="entry name" value="DUF5658"/>
</dbReference>
<protein>
    <recommendedName>
        <fullName evidence="2">DUF5658 domain-containing protein</fullName>
    </recommendedName>
</protein>
<name>A0A5D4TGK7_9BACI</name>
<dbReference type="Proteomes" id="UP000324517">
    <property type="component" value="Unassembled WGS sequence"/>
</dbReference>
<evidence type="ECO:0000313" key="4">
    <source>
        <dbReference type="EMBL" id="TYS74249.1"/>
    </source>
</evidence>
<dbReference type="EMBL" id="VTET01000001">
    <property type="protein sequence ID" value="TYS74249.1"/>
    <property type="molecule type" value="Genomic_DNA"/>
</dbReference>
<accession>A0A5D4TGK7</accession>
<reference evidence="5 6" key="1">
    <citation type="submission" date="2019-08" db="EMBL/GenBank/DDBJ databases">
        <title>Bacillus genomes from the desert of Cuatro Cienegas, Coahuila.</title>
        <authorList>
            <person name="Olmedo-Alvarez G."/>
        </authorList>
    </citation>
    <scope>NUCLEOTIDE SEQUENCE [LARGE SCALE GENOMIC DNA]</scope>
    <source>
        <strain evidence="3 5">CH88_3T</strain>
        <strain evidence="4 6">CH98b_3T</strain>
    </source>
</reference>
<evidence type="ECO:0000313" key="6">
    <source>
        <dbReference type="Proteomes" id="UP000324517"/>
    </source>
</evidence>
<feature type="transmembrane region" description="Helical" evidence="1">
    <location>
        <begin position="75"/>
        <end position="99"/>
    </location>
</feature>
<keyword evidence="1" id="KW-1133">Transmembrane helix</keyword>
<dbReference type="RefSeq" id="WP_148967145.1">
    <property type="nucleotide sequence ID" value="NZ_JBNIKZ010000004.1"/>
</dbReference>
<evidence type="ECO:0000256" key="1">
    <source>
        <dbReference type="SAM" id="Phobius"/>
    </source>
</evidence>
<sequence length="100" mass="11547">MVKKLLIALLLLNIFDGVATYFGLHFQLINEGNPMMKSLYETSPALFLLIKLGISILLLFFIKNNLKLKSTILKVVCLTAVCVYSMVSFLHMYWIYYYIT</sequence>
<dbReference type="AlphaFoldDB" id="A0A5D4TGK7"/>
<organism evidence="4 6">
    <name type="scientific">Sutcliffiella horikoshii</name>
    <dbReference type="NCBI Taxonomy" id="79883"/>
    <lineage>
        <taxon>Bacteria</taxon>
        <taxon>Bacillati</taxon>
        <taxon>Bacillota</taxon>
        <taxon>Bacilli</taxon>
        <taxon>Bacillales</taxon>
        <taxon>Bacillaceae</taxon>
        <taxon>Sutcliffiella</taxon>
    </lineage>
</organism>
<comment type="caution">
    <text evidence="4">The sequence shown here is derived from an EMBL/GenBank/DDBJ whole genome shotgun (WGS) entry which is preliminary data.</text>
</comment>
<dbReference type="EMBL" id="VTEU01000016">
    <property type="protein sequence ID" value="TYS53699.1"/>
    <property type="molecule type" value="Genomic_DNA"/>
</dbReference>
<evidence type="ECO:0000313" key="3">
    <source>
        <dbReference type="EMBL" id="TYS53699.1"/>
    </source>
</evidence>
<gene>
    <name evidence="3" type="ORF">FZC74_20460</name>
    <name evidence="4" type="ORF">FZC75_00650</name>
</gene>
<proteinExistence type="predicted"/>
<keyword evidence="1" id="KW-0812">Transmembrane</keyword>
<evidence type="ECO:0000259" key="2">
    <source>
        <dbReference type="Pfam" id="PF18902"/>
    </source>
</evidence>
<dbReference type="Pfam" id="PF18902">
    <property type="entry name" value="DUF5658"/>
    <property type="match status" value="1"/>
</dbReference>
<feature type="domain" description="DUF5658" evidence="2">
    <location>
        <begin position="7"/>
        <end position="96"/>
    </location>
</feature>